<proteinExistence type="predicted"/>
<comment type="caution">
    <text evidence="2">The sequence shown here is derived from an EMBL/GenBank/DDBJ whole genome shotgun (WGS) entry which is preliminary data.</text>
</comment>
<dbReference type="RefSeq" id="WP_197482631.1">
    <property type="nucleotide sequence ID" value="NZ_JAOTMC010000003.1"/>
</dbReference>
<gene>
    <name evidence="2" type="ORF">ODY23_01165</name>
</gene>
<organism evidence="2 3">
    <name type="scientific">Aerococcus loyolae</name>
    <dbReference type="NCBI Taxonomy" id="2976809"/>
    <lineage>
        <taxon>Bacteria</taxon>
        <taxon>Bacillati</taxon>
        <taxon>Bacillota</taxon>
        <taxon>Bacilli</taxon>
        <taxon>Lactobacillales</taxon>
        <taxon>Aerococcaceae</taxon>
        <taxon>Aerococcus</taxon>
    </lineage>
</organism>
<name>A0ABT4BYY3_9LACT</name>
<dbReference type="Proteomes" id="UP001072007">
    <property type="component" value="Unassembled WGS sequence"/>
</dbReference>
<feature type="domain" description="HTH cro/C1-type" evidence="1">
    <location>
        <begin position="19"/>
        <end position="73"/>
    </location>
</feature>
<dbReference type="SMART" id="SM00530">
    <property type="entry name" value="HTH_XRE"/>
    <property type="match status" value="1"/>
</dbReference>
<protein>
    <submittedName>
        <fullName evidence="2">Helix-turn-helix transcriptional regulator</fullName>
    </submittedName>
</protein>
<dbReference type="PROSITE" id="PS50943">
    <property type="entry name" value="HTH_CROC1"/>
    <property type="match status" value="1"/>
</dbReference>
<evidence type="ECO:0000313" key="3">
    <source>
        <dbReference type="Proteomes" id="UP001072007"/>
    </source>
</evidence>
<sequence>MIQSVNKGGITMPTLAQRLKAAREAAGLTIEAVSEKIGKSVSTVWRYEQGKSEVNQETLTKLANLYGVSELHLRGFSDMKSADVIEVPVYKKYKKGKLKAAKKKHFFELASMGLPNEEIFAVKINNPAIQSLLSKKDYALVDPLADIKEGDILCLADKNSGQLKLARYQIYQDLPLYLPLGDKNEVKNSEDFEVLGRVFAHLGRV</sequence>
<dbReference type="SUPFAM" id="SSF47413">
    <property type="entry name" value="lambda repressor-like DNA-binding domains"/>
    <property type="match status" value="1"/>
</dbReference>
<accession>A0ABT4BYY3</accession>
<dbReference type="InterPro" id="IPR001387">
    <property type="entry name" value="Cro/C1-type_HTH"/>
</dbReference>
<keyword evidence="3" id="KW-1185">Reference proteome</keyword>
<reference evidence="2" key="1">
    <citation type="submission" date="2024-05" db="EMBL/GenBank/DDBJ databases">
        <title>Aerococcus urinae taxonomy study.</title>
        <authorList>
            <person name="Christensen J."/>
            <person name="Senneby E."/>
        </authorList>
    </citation>
    <scope>NUCLEOTIDE SEQUENCE</scope>
    <source>
        <strain evidence="2">CDC-3352-U95</strain>
    </source>
</reference>
<dbReference type="CDD" id="cd00093">
    <property type="entry name" value="HTH_XRE"/>
    <property type="match status" value="1"/>
</dbReference>
<evidence type="ECO:0000259" key="1">
    <source>
        <dbReference type="PROSITE" id="PS50943"/>
    </source>
</evidence>
<dbReference type="InterPro" id="IPR036286">
    <property type="entry name" value="LexA/Signal_pep-like_sf"/>
</dbReference>
<dbReference type="Pfam" id="PF01381">
    <property type="entry name" value="HTH_3"/>
    <property type="match status" value="1"/>
</dbReference>
<dbReference type="GeneID" id="86970088"/>
<dbReference type="EMBL" id="JAOTMD010000002">
    <property type="protein sequence ID" value="MCY3024920.1"/>
    <property type="molecule type" value="Genomic_DNA"/>
</dbReference>
<dbReference type="Gene3D" id="1.10.260.40">
    <property type="entry name" value="lambda repressor-like DNA-binding domains"/>
    <property type="match status" value="1"/>
</dbReference>
<evidence type="ECO:0000313" key="2">
    <source>
        <dbReference type="EMBL" id="MCY3024920.1"/>
    </source>
</evidence>
<dbReference type="InterPro" id="IPR010982">
    <property type="entry name" value="Lambda_DNA-bd_dom_sf"/>
</dbReference>
<dbReference type="SUPFAM" id="SSF51306">
    <property type="entry name" value="LexA/Signal peptidase"/>
    <property type="match status" value="1"/>
</dbReference>